<proteinExistence type="predicted"/>
<reference evidence="1" key="1">
    <citation type="submission" date="2018-05" db="EMBL/GenBank/DDBJ databases">
        <title>Draft genome of Mucuna pruriens seed.</title>
        <authorList>
            <person name="Nnadi N.E."/>
            <person name="Vos R."/>
            <person name="Hasami M.H."/>
            <person name="Devisetty U.K."/>
            <person name="Aguiy J.C."/>
        </authorList>
    </citation>
    <scope>NUCLEOTIDE SEQUENCE [LARGE SCALE GENOMIC DNA]</scope>
    <source>
        <strain evidence="1">JCA_2017</strain>
    </source>
</reference>
<comment type="caution">
    <text evidence="1">The sequence shown here is derived from an EMBL/GenBank/DDBJ whole genome shotgun (WGS) entry which is preliminary data.</text>
</comment>
<organism evidence="1 2">
    <name type="scientific">Mucuna pruriens</name>
    <name type="common">Velvet bean</name>
    <name type="synonym">Dolichos pruriens</name>
    <dbReference type="NCBI Taxonomy" id="157652"/>
    <lineage>
        <taxon>Eukaryota</taxon>
        <taxon>Viridiplantae</taxon>
        <taxon>Streptophyta</taxon>
        <taxon>Embryophyta</taxon>
        <taxon>Tracheophyta</taxon>
        <taxon>Spermatophyta</taxon>
        <taxon>Magnoliopsida</taxon>
        <taxon>eudicotyledons</taxon>
        <taxon>Gunneridae</taxon>
        <taxon>Pentapetalae</taxon>
        <taxon>rosids</taxon>
        <taxon>fabids</taxon>
        <taxon>Fabales</taxon>
        <taxon>Fabaceae</taxon>
        <taxon>Papilionoideae</taxon>
        <taxon>50 kb inversion clade</taxon>
        <taxon>NPAAA clade</taxon>
        <taxon>indigoferoid/millettioid clade</taxon>
        <taxon>Phaseoleae</taxon>
        <taxon>Mucuna</taxon>
    </lineage>
</organism>
<name>A0A371HTM9_MUCPR</name>
<dbReference type="AlphaFoldDB" id="A0A371HTM9"/>
<evidence type="ECO:0000313" key="1">
    <source>
        <dbReference type="EMBL" id="RDY06054.1"/>
    </source>
</evidence>
<protein>
    <submittedName>
        <fullName evidence="1">Uncharacterized protein</fullName>
    </submittedName>
</protein>
<keyword evidence="2" id="KW-1185">Reference proteome</keyword>
<sequence length="229" mass="26739">MSMSKSQMYSRQMQKWCWIMGGVNQVYYKLQWVSCYMKETFTLGMRSAQLSKSLNSHFKAHIKLDVNIKQFLDTLNELLRRNVSNSDINRKSLHTLCLIYSSKSLHYFYPQAYYKEMNLPFYLNISSQGSIIKDLGKYCLIVIQSLYLAVVKDLRQLTYFVLYIESCSRQLTSKMIKLASKLSPSKEYYELVDKSIDAICKKIKEFHLKIQSNDKYNGNAPTLVVDDGT</sequence>
<dbReference type="OrthoDB" id="1661634at2759"/>
<gene>
    <name evidence="1" type="ORF">CR513_10029</name>
</gene>
<accession>A0A371HTM9</accession>
<feature type="non-terminal residue" evidence="1">
    <location>
        <position position="1"/>
    </location>
</feature>
<evidence type="ECO:0000313" key="2">
    <source>
        <dbReference type="Proteomes" id="UP000257109"/>
    </source>
</evidence>
<dbReference type="Proteomes" id="UP000257109">
    <property type="component" value="Unassembled WGS sequence"/>
</dbReference>
<dbReference type="EMBL" id="QJKJ01001759">
    <property type="protein sequence ID" value="RDY06054.1"/>
    <property type="molecule type" value="Genomic_DNA"/>
</dbReference>